<feature type="coiled-coil region" evidence="8">
    <location>
        <begin position="1074"/>
        <end position="1154"/>
    </location>
</feature>
<evidence type="ECO:0000256" key="7">
    <source>
        <dbReference type="PROSITE-ProRule" id="PRU00283"/>
    </source>
</evidence>
<dbReference type="SUPFAM" id="SSF52540">
    <property type="entry name" value="P-loop containing nucleoside triphosphate hydrolases"/>
    <property type="match status" value="1"/>
</dbReference>
<feature type="coiled-coil region" evidence="8">
    <location>
        <begin position="2193"/>
        <end position="2276"/>
    </location>
</feature>
<evidence type="ECO:0000259" key="10">
    <source>
        <dbReference type="PROSITE" id="PS50067"/>
    </source>
</evidence>
<feature type="coiled-coil region" evidence="8">
    <location>
        <begin position="1491"/>
        <end position="1553"/>
    </location>
</feature>
<feature type="region of interest" description="Disordered" evidence="9">
    <location>
        <begin position="1338"/>
        <end position="1364"/>
    </location>
</feature>
<evidence type="ECO:0000256" key="9">
    <source>
        <dbReference type="SAM" id="MobiDB-lite"/>
    </source>
</evidence>
<dbReference type="SMART" id="SM00129">
    <property type="entry name" value="KISc"/>
    <property type="match status" value="1"/>
</dbReference>
<evidence type="ECO:0000256" key="4">
    <source>
        <dbReference type="ARBA" id="ARBA00023054"/>
    </source>
</evidence>
<keyword evidence="5 7" id="KW-0505">Motor protein</keyword>
<dbReference type="GO" id="GO:0005524">
    <property type="term" value="F:ATP binding"/>
    <property type="evidence" value="ECO:0007669"/>
    <property type="project" value="UniProtKB-UniRule"/>
</dbReference>
<keyword evidence="2 7" id="KW-0547">Nucleotide-binding</keyword>
<name>A0ABD3JNI4_EUCGL</name>
<dbReference type="InterPro" id="IPR001752">
    <property type="entry name" value="Kinesin_motor_dom"/>
</dbReference>
<proteinExistence type="inferred from homology"/>
<feature type="region of interest" description="Disordered" evidence="9">
    <location>
        <begin position="1"/>
        <end position="119"/>
    </location>
</feature>
<feature type="compositionally biased region" description="Basic and acidic residues" evidence="9">
    <location>
        <begin position="57"/>
        <end position="66"/>
    </location>
</feature>
<comment type="similarity">
    <text evidence="6">Belongs to the TRAFAC class myosin-kinesin ATPase superfamily. Kinesin family. KIN-12 subfamily.</text>
</comment>
<evidence type="ECO:0000256" key="8">
    <source>
        <dbReference type="SAM" id="Coils"/>
    </source>
</evidence>
<dbReference type="InterPro" id="IPR044986">
    <property type="entry name" value="KIF15/KIN-12"/>
</dbReference>
<feature type="coiled-coil region" evidence="8">
    <location>
        <begin position="605"/>
        <end position="632"/>
    </location>
</feature>
<keyword evidence="4 8" id="KW-0175">Coiled coil</keyword>
<accession>A0ABD3JNI4</accession>
<evidence type="ECO:0000313" key="11">
    <source>
        <dbReference type="EMBL" id="KAL3727874.1"/>
    </source>
</evidence>
<evidence type="ECO:0000313" key="12">
    <source>
        <dbReference type="Proteomes" id="UP001634007"/>
    </source>
</evidence>
<dbReference type="PROSITE" id="PS00411">
    <property type="entry name" value="KINESIN_MOTOR_1"/>
    <property type="match status" value="1"/>
</dbReference>
<dbReference type="InterPro" id="IPR027417">
    <property type="entry name" value="P-loop_NTPase"/>
</dbReference>
<dbReference type="GO" id="GO:0003774">
    <property type="term" value="F:cytoskeletal motor activity"/>
    <property type="evidence" value="ECO:0007669"/>
    <property type="project" value="UniProtKB-UniRule"/>
</dbReference>
<feature type="coiled-coil region" evidence="8">
    <location>
        <begin position="2013"/>
        <end position="2072"/>
    </location>
</feature>
<evidence type="ECO:0000256" key="5">
    <source>
        <dbReference type="ARBA" id="ARBA00023175"/>
    </source>
</evidence>
<feature type="compositionally biased region" description="Polar residues" evidence="9">
    <location>
        <begin position="96"/>
        <end position="105"/>
    </location>
</feature>
<feature type="binding site" evidence="7">
    <location>
        <begin position="253"/>
        <end position="260"/>
    </location>
    <ligand>
        <name>ATP</name>
        <dbReference type="ChEBI" id="CHEBI:30616"/>
    </ligand>
</feature>
<evidence type="ECO:0000256" key="6">
    <source>
        <dbReference type="ARBA" id="ARBA00034488"/>
    </source>
</evidence>
<dbReference type="PANTHER" id="PTHR37739:SF18">
    <property type="entry name" value="KINESIN-LIKE PROTEIN KIN-12C"/>
    <property type="match status" value="1"/>
</dbReference>
<dbReference type="PRINTS" id="PR00380">
    <property type="entry name" value="KINESINHEAVY"/>
</dbReference>
<dbReference type="PANTHER" id="PTHR37739">
    <property type="entry name" value="KINESIN-LIKE PROTEIN KIN-12D"/>
    <property type="match status" value="1"/>
</dbReference>
<evidence type="ECO:0000256" key="2">
    <source>
        <dbReference type="ARBA" id="ARBA00022741"/>
    </source>
</evidence>
<reference evidence="11 12" key="1">
    <citation type="submission" date="2024-11" db="EMBL/GenBank/DDBJ databases">
        <title>Chromosome-level genome assembly of Eucalyptus globulus Labill. provides insights into its genome evolution.</title>
        <authorList>
            <person name="Li X."/>
        </authorList>
    </citation>
    <scope>NUCLEOTIDE SEQUENCE [LARGE SCALE GENOMIC DNA]</scope>
    <source>
        <strain evidence="11">CL2024</strain>
        <tissue evidence="11">Fresh tender leaves</tissue>
    </source>
</reference>
<organism evidence="11 12">
    <name type="scientific">Eucalyptus globulus</name>
    <name type="common">Tasmanian blue gum</name>
    <dbReference type="NCBI Taxonomy" id="34317"/>
    <lineage>
        <taxon>Eukaryota</taxon>
        <taxon>Viridiplantae</taxon>
        <taxon>Streptophyta</taxon>
        <taxon>Embryophyta</taxon>
        <taxon>Tracheophyta</taxon>
        <taxon>Spermatophyta</taxon>
        <taxon>Magnoliopsida</taxon>
        <taxon>eudicotyledons</taxon>
        <taxon>Gunneridae</taxon>
        <taxon>Pentapetalae</taxon>
        <taxon>rosids</taxon>
        <taxon>malvids</taxon>
        <taxon>Myrtales</taxon>
        <taxon>Myrtaceae</taxon>
        <taxon>Myrtoideae</taxon>
        <taxon>Eucalypteae</taxon>
        <taxon>Eucalyptus</taxon>
    </lineage>
</organism>
<evidence type="ECO:0000256" key="3">
    <source>
        <dbReference type="ARBA" id="ARBA00022840"/>
    </source>
</evidence>
<sequence length="2346" mass="265561">MSKDACSSRLSSRRSSQLEASENEFDAPPSSAHFPPPRTPLNAIQDPSQRHGGVHGSDSDAREKSESIGAGRPSDRKAEAWHLTPRAARGGKLHSEPSSAQSTPARATGSRASLGGAMGGCAGPRGNDLAGHRRMSLYSGASRGFQLANAETRLEVPHFELEENSSFWTENNVQVLIRIRPLSNLEKVSQGYGRCIRQESAKTLVWLGYPETRFTFDHIACETISQEKLFRAAGLPMVENCLSGYNSCMFAYGQTGSGKTYTMMGDIYEVEGKLNEGCGITPRIFEYLFARIRVDEESRKEEKLTYSCKCSFVEIYNEQITDLLEPSSTNLQLREDMKKGVYVENLKEYKVGTVRDIVKLLSQGAANRKMAATCMNSESSRSHSVFTCIIESHWEKDSMTHFRFARLNLVDLAGSERQKSSAAEGDRLKEAANINKSLSTLGLVIMSLVDLAHGKHRHVPYRDSRLTFLLQDSLGGNSKTMIIANASPSTCSANETLSTLKFAQRAKLIQNNAKVNEDASGDISALQRQIQQLKGQLSFLMKHQNPSRCLSNGYQCLEDSRLNGLAKQRDSLEERTSDNYKMNFTGSKKDVKCSVATLLGSLRRERILEKEVKKLKDEIEHLKCLAHEREEKARHNDMTLKFREEKIRRLELLVDDKVTAEKYLVEENEALLEENNMLRERIDQNPELKQFAVENNRLMEQLQLYQDLYGPRERDILLAEVSDLRSQLLEMLEENSTVYAQKEHWDMKDFEDCCKMNARLMREVEELPKELQKYLCSSQVTCDSAKLSDQSSKDPEEVTSADKYSLLEEMISISSDSGNRMINRADEGSLGNITGQSAGSALDVYYSNLQELSNARMLIESMESEQVHLIEKLQHMEEENHRFRAILEKTNKVDSSLLGPGSQSRELAAFGKKAMDVSQDVRMNSTQVKRERTMLDLQSANYEGEQASQLFGRNQAEIVMEQVEMETARTILQLQDEVASLQLELHEKLSYLTQENAMLRETIAAKEEEVVLVTADWEKAILELTNFLLDGTRSLKDASGSIRRIAGSFPEGEVLISEQVERAAQACIEKEETVLLLQESLENAQKIVQEMELKLSSLKGATMSLSGSQHTADDESTIEAAALNLKLDEKTDMIKTLKRNLKHKDDQISEAEKRVNAALLIIKWLSDCHDVKQTDNIEKDIRAANNIEKDGHKLPDAKADADALILENAMAQVELARLGVLESKYAIDSSYAGAEMFMFSLQSEIQESFDEYKEFVHDIKRNNFDLKLQLKELGKNAVKSLSHKEPSLKIEDPCHMLHRLKDELAETNIRLNDIKSWVDRNLNLCSWSLPNEDVTELDELSSDSSTSSSHFSAESLASDNDMGASPSTCLYKRTEVAPNQPTNSDFHEALQFDNTKMGAIMGPLKSKVRRDKMILCPRKELETTLDGFNKQYALLMTLFDAIDSGACLYGKGTEHQFECPKLKRKHEGDFCNSEGVAGEKFHDACSFFVRFEQANATMKEADLMLNELLKANESAKNLAEIWRQTSEALMVERENLIQEIQQLKSSIRLIEGENQSLSGHINSAFGETAKSLSLLEEQFLQMQKHVEDMFKALECDVLSMGQDLSSFICNSSSSMEDIASEIMQRGFAVSVLWHCYLGELIDRNGIPRSELGFQLFKQQEYPRMMEDLKTAYFASRDNHISTGDDGLQGIDRHAVVKKLNDGEVYLPSDCLKHENSVLKSELERKEVILQGLLFDLSMLQEAASHSKDVKDETKLVQDSLSKVQNELDNKMSQLNNMTVEHKKLERYLADTEKALKEKISEIEQAKDIIDALSEQNDDLRTLLKDLYVTKSEAEEQLDEQREVVKGLEEEILHLTTTMERKVLSSVESIQDDLKLVARERDQLREEVGSLTSKLELAYSLADENEAIAIEARQESEASKSLAEQKEEEIKILEHSVEELEHTINVLERKVYEMDHDVEKHRLIRDSLEKELQGLRKRLAAVESFTEYQDLASANGCSSEDHLPRNEYPMLLELHEAHGQIQFLEEERVELEREIKRCKEYISELVLHAEAQASQYQQKYKTLENMVHEIKTDLSSSASTAQPLEKHEKSSSRPRGSSSPFRCISSLIQQTNLEKDQELSVAKLQIQELEALAASQQQEVCVLNSRLAAAESMTHDIIRDLLGVKLDMTSYANLIEQHQVQKLIEVANKQMSDFHAKEQEVLKLRKQIDNLVKERESCVMEVSRKEADLLTTQMTLEQLQQRDQLLSAQNEMLKMDKTNLNRKVAELDEMVKTLLSAEVNQKPLQHKLKFKENGSLVVGTGASCKRPVHSERPISCWNDELSQYQLSRGIHFIGQKSCEHGSDRVNR</sequence>
<evidence type="ECO:0000256" key="1">
    <source>
        <dbReference type="ARBA" id="ARBA00022701"/>
    </source>
</evidence>
<feature type="coiled-coil region" evidence="8">
    <location>
        <begin position="688"/>
        <end position="734"/>
    </location>
</feature>
<comment type="caution">
    <text evidence="11">The sequence shown here is derived from an EMBL/GenBank/DDBJ whole genome shotgun (WGS) entry which is preliminary data.</text>
</comment>
<dbReference type="PROSITE" id="PS50067">
    <property type="entry name" value="KINESIN_MOTOR_2"/>
    <property type="match status" value="1"/>
</dbReference>
<feature type="region of interest" description="Disordered" evidence="9">
    <location>
        <begin position="2073"/>
        <end position="2100"/>
    </location>
</feature>
<keyword evidence="1" id="KW-0493">Microtubule</keyword>
<feature type="domain" description="Kinesin motor" evidence="10">
    <location>
        <begin position="172"/>
        <end position="509"/>
    </location>
</feature>
<dbReference type="Proteomes" id="UP001634007">
    <property type="component" value="Unassembled WGS sequence"/>
</dbReference>
<gene>
    <name evidence="11" type="ORF">ACJRO7_032594</name>
</gene>
<dbReference type="Pfam" id="PF00225">
    <property type="entry name" value="Kinesin"/>
    <property type="match status" value="1"/>
</dbReference>
<feature type="coiled-coil region" evidence="8">
    <location>
        <begin position="516"/>
        <end position="543"/>
    </location>
</feature>
<dbReference type="GO" id="GO:0005874">
    <property type="term" value="C:microtubule"/>
    <property type="evidence" value="ECO:0007669"/>
    <property type="project" value="UniProtKB-KW"/>
</dbReference>
<keyword evidence="12" id="KW-1185">Reference proteome</keyword>
<feature type="coiled-coil region" evidence="8">
    <location>
        <begin position="1760"/>
        <end position="1984"/>
    </location>
</feature>
<dbReference type="EMBL" id="JBJKBG010000008">
    <property type="protein sequence ID" value="KAL3727874.1"/>
    <property type="molecule type" value="Genomic_DNA"/>
</dbReference>
<feature type="coiled-coil region" evidence="8">
    <location>
        <begin position="2111"/>
        <end position="2138"/>
    </location>
</feature>
<dbReference type="Gene3D" id="3.40.850.10">
    <property type="entry name" value="Kinesin motor domain"/>
    <property type="match status" value="1"/>
</dbReference>
<dbReference type="InterPro" id="IPR036961">
    <property type="entry name" value="Kinesin_motor_dom_sf"/>
</dbReference>
<dbReference type="InterPro" id="IPR019821">
    <property type="entry name" value="Kinesin_motor_CS"/>
</dbReference>
<dbReference type="CDD" id="cd01373">
    <property type="entry name" value="KISc_KLP2_like"/>
    <property type="match status" value="1"/>
</dbReference>
<keyword evidence="3 7" id="KW-0067">ATP-binding</keyword>
<feature type="compositionally biased region" description="Low complexity" evidence="9">
    <location>
        <begin position="1342"/>
        <end position="1359"/>
    </location>
</feature>
<dbReference type="FunFam" id="3.40.850.10:FF:000033">
    <property type="entry name" value="Kinesin-like protein KIN-12E"/>
    <property type="match status" value="1"/>
</dbReference>
<protein>
    <recommendedName>
        <fullName evidence="10">Kinesin motor domain-containing protein</fullName>
    </recommendedName>
</protein>